<dbReference type="Gene3D" id="3.40.50.300">
    <property type="entry name" value="P-loop containing nucleotide triphosphate hydrolases"/>
    <property type="match status" value="1"/>
</dbReference>
<reference evidence="1 2" key="1">
    <citation type="journal article" date="2019" name="Nat. Med.">
        <title>A library of human gut bacterial isolates paired with longitudinal multiomics data enables mechanistic microbiome research.</title>
        <authorList>
            <person name="Poyet M."/>
            <person name="Groussin M."/>
            <person name="Gibbons S.M."/>
            <person name="Avila-Pacheco J."/>
            <person name="Jiang X."/>
            <person name="Kearney S.M."/>
            <person name="Perrotta A.R."/>
            <person name="Berdy B."/>
            <person name="Zhao S."/>
            <person name="Lieberman T.D."/>
            <person name="Swanson P.K."/>
            <person name="Smith M."/>
            <person name="Roesemann S."/>
            <person name="Alexander J.E."/>
            <person name="Rich S.A."/>
            <person name="Livny J."/>
            <person name="Vlamakis H."/>
            <person name="Clish C."/>
            <person name="Bullock K."/>
            <person name="Deik A."/>
            <person name="Scott J."/>
            <person name="Pierce K.A."/>
            <person name="Xavier R.J."/>
            <person name="Alm E.J."/>
        </authorList>
    </citation>
    <scope>NUCLEOTIDE SEQUENCE [LARGE SCALE GENOMIC DNA]</scope>
    <source>
        <strain evidence="1 2">BIOML-A198</strain>
    </source>
</reference>
<dbReference type="InterPro" id="IPR003203">
    <property type="entry name" value="CobU/CobP"/>
</dbReference>
<dbReference type="SUPFAM" id="SSF52540">
    <property type="entry name" value="P-loop containing nucleoside triphosphate hydrolases"/>
    <property type="match status" value="1"/>
</dbReference>
<proteinExistence type="predicted"/>
<protein>
    <submittedName>
        <fullName evidence="1">Cobalamin biosynthesis protein CobU</fullName>
    </submittedName>
</protein>
<dbReference type="AlphaFoldDB" id="A0A173SA72"/>
<dbReference type="GO" id="GO:0000166">
    <property type="term" value="F:nucleotide binding"/>
    <property type="evidence" value="ECO:0007669"/>
    <property type="project" value="InterPro"/>
</dbReference>
<evidence type="ECO:0000313" key="1">
    <source>
        <dbReference type="EMBL" id="MTK20038.1"/>
    </source>
</evidence>
<dbReference type="OrthoDB" id="1766664at2"/>
<sequence>MKLIIGGAYNGKLNYVKETLRVVDEDICYIQDTLDLSKSVLYGIHHFIYHNALNGISSLPFFEEHLDDLKTKVIVCDEISSGIVPLKKEERFYREEVGRILQFLSRESNSIIRIFCGIEVVLKDE</sequence>
<dbReference type="RefSeq" id="WP_006784181.1">
    <property type="nucleotide sequence ID" value="NZ_CABJBH010000006.1"/>
</dbReference>
<comment type="caution">
    <text evidence="1">The sequence shown here is derived from an EMBL/GenBank/DDBJ whole genome shotgun (WGS) entry which is preliminary data.</text>
</comment>
<accession>A0A173SA72</accession>
<organism evidence="1 2">
    <name type="scientific">Turicibacter sanguinis</name>
    <dbReference type="NCBI Taxonomy" id="154288"/>
    <lineage>
        <taxon>Bacteria</taxon>
        <taxon>Bacillati</taxon>
        <taxon>Bacillota</taxon>
        <taxon>Erysipelotrichia</taxon>
        <taxon>Erysipelotrichales</taxon>
        <taxon>Turicibacteraceae</taxon>
        <taxon>Turicibacter</taxon>
    </lineage>
</organism>
<dbReference type="GO" id="GO:0009236">
    <property type="term" value="P:cobalamin biosynthetic process"/>
    <property type="evidence" value="ECO:0007669"/>
    <property type="project" value="InterPro"/>
</dbReference>
<dbReference type="InterPro" id="IPR027417">
    <property type="entry name" value="P-loop_NTPase"/>
</dbReference>
<dbReference type="GO" id="GO:0043752">
    <property type="term" value="F:adenosylcobinamide kinase activity"/>
    <property type="evidence" value="ECO:0007669"/>
    <property type="project" value="InterPro"/>
</dbReference>
<dbReference type="GeneID" id="60058757"/>
<dbReference type="Proteomes" id="UP000487649">
    <property type="component" value="Unassembled WGS sequence"/>
</dbReference>
<gene>
    <name evidence="1" type="ORF">GMA92_01130</name>
</gene>
<dbReference type="Pfam" id="PF02283">
    <property type="entry name" value="CobU"/>
    <property type="match status" value="1"/>
</dbReference>
<evidence type="ECO:0000313" key="2">
    <source>
        <dbReference type="Proteomes" id="UP000487649"/>
    </source>
</evidence>
<dbReference type="EMBL" id="WMQE01000002">
    <property type="protein sequence ID" value="MTK20038.1"/>
    <property type="molecule type" value="Genomic_DNA"/>
</dbReference>
<name>A0A173SA72_9FIRM</name>